<proteinExistence type="predicted"/>
<evidence type="ECO:0000313" key="2">
    <source>
        <dbReference type="Proteomes" id="UP000245048"/>
    </source>
</evidence>
<sequence length="234" mass="25773">MGALMKVKPQAEEIPGLAAADAHAAELHEKYLGLRRQMRQAEADLAAGVRKRTNLLSRAKAGEVVAPAEVAEAEAATRTAESALMLLREAAPAVLKQLQEAEQALMALACHPLRLTAEAAQARYDAAVKAAEEAQRERNAAWEAHDRLSRWSVEWNGPDQVQQHAPAAVERRRLLSDLLEADRKAAATAEAEAKQRQAAEAFNRRVEEFKARNRAQGWPEDCGLADNWERLRHG</sequence>
<dbReference type="AlphaFoldDB" id="A0A2U1UZ72"/>
<evidence type="ECO:0000313" key="1">
    <source>
        <dbReference type="EMBL" id="PWC26958.1"/>
    </source>
</evidence>
<dbReference type="RefSeq" id="WP_109518817.1">
    <property type="nucleotide sequence ID" value="NZ_PDOA01000021.1"/>
</dbReference>
<accession>A0A2U1UZ72</accession>
<name>A0A2U1UZ72_9PROT</name>
<dbReference type="Proteomes" id="UP000245048">
    <property type="component" value="Unassembled WGS sequence"/>
</dbReference>
<comment type="caution">
    <text evidence="1">The sequence shown here is derived from an EMBL/GenBank/DDBJ whole genome shotgun (WGS) entry which is preliminary data.</text>
</comment>
<gene>
    <name evidence="1" type="ORF">CR165_20530</name>
</gene>
<organism evidence="1 2">
    <name type="scientific">Teichococcus aestuarii</name>
    <dbReference type="NCBI Taxonomy" id="568898"/>
    <lineage>
        <taxon>Bacteria</taxon>
        <taxon>Pseudomonadati</taxon>
        <taxon>Pseudomonadota</taxon>
        <taxon>Alphaproteobacteria</taxon>
        <taxon>Acetobacterales</taxon>
        <taxon>Roseomonadaceae</taxon>
        <taxon>Roseomonas</taxon>
    </lineage>
</organism>
<keyword evidence="2" id="KW-1185">Reference proteome</keyword>
<reference evidence="2" key="1">
    <citation type="submission" date="2017-10" db="EMBL/GenBank/DDBJ databases">
        <authorList>
            <person name="Toshchakov S.V."/>
            <person name="Goeva M.A."/>
        </authorList>
    </citation>
    <scope>NUCLEOTIDE SEQUENCE [LARGE SCALE GENOMIC DNA]</scope>
    <source>
        <strain evidence="2">JR1/69-1-13</strain>
    </source>
</reference>
<protein>
    <submittedName>
        <fullName evidence="1">Uncharacterized protein</fullName>
    </submittedName>
</protein>
<dbReference type="EMBL" id="PDOA01000021">
    <property type="protein sequence ID" value="PWC26958.1"/>
    <property type="molecule type" value="Genomic_DNA"/>
</dbReference>